<protein>
    <submittedName>
        <fullName evidence="1">Uncharacterized protein</fullName>
    </submittedName>
</protein>
<organism evidence="1 2">
    <name type="scientific">Bosea vaviloviae</name>
    <dbReference type="NCBI Taxonomy" id="1526658"/>
    <lineage>
        <taxon>Bacteria</taxon>
        <taxon>Pseudomonadati</taxon>
        <taxon>Pseudomonadota</taxon>
        <taxon>Alphaproteobacteria</taxon>
        <taxon>Hyphomicrobiales</taxon>
        <taxon>Boseaceae</taxon>
        <taxon>Bosea</taxon>
    </lineage>
</organism>
<name>A0A1D7U0U0_9HYPH</name>
<dbReference type="EMBL" id="CP017147">
    <property type="protein sequence ID" value="AOO80991.1"/>
    <property type="molecule type" value="Genomic_DNA"/>
</dbReference>
<keyword evidence="2" id="KW-1185">Reference proteome</keyword>
<dbReference type="RefSeq" id="WP_069690207.1">
    <property type="nucleotide sequence ID" value="NZ_CP017147.1"/>
</dbReference>
<accession>A0A1D7U0U0</accession>
<proteinExistence type="predicted"/>
<dbReference type="Pfam" id="PF24751">
    <property type="entry name" value="DUF7696"/>
    <property type="match status" value="1"/>
</dbReference>
<evidence type="ECO:0000313" key="1">
    <source>
        <dbReference type="EMBL" id="AOO80991.1"/>
    </source>
</evidence>
<dbReference type="AlphaFoldDB" id="A0A1D7U0U0"/>
<sequence>MISTWSEEWKRECEVAYLLSLPLPQRNALLDGVTGGSHDERGIKRTRGVAEVAALRAQIARLAEIQKRG</sequence>
<dbReference type="KEGG" id="bvv:BHK69_11425"/>
<evidence type="ECO:0000313" key="2">
    <source>
        <dbReference type="Proteomes" id="UP000094969"/>
    </source>
</evidence>
<reference evidence="1 2" key="1">
    <citation type="journal article" date="2015" name="Antonie Van Leeuwenhoek">
        <title>Bosea vaviloviae sp. nov., a new species of slow-growing rhizobia isolated from nodules of the relict species Vavilovia formosa (Stev.) Fed.</title>
        <authorList>
            <person name="Safronova V.I."/>
            <person name="Kuznetsova I.G."/>
            <person name="Sazanova A.L."/>
            <person name="Kimeklis A.K."/>
            <person name="Belimov A.A."/>
            <person name="Andronov E.E."/>
            <person name="Pinaev A.G."/>
            <person name="Chizhevskaya E.P."/>
            <person name="Pukhaev A.R."/>
            <person name="Popov K.P."/>
            <person name="Willems A."/>
            <person name="Tikhonovich I.A."/>
        </authorList>
    </citation>
    <scope>NUCLEOTIDE SEQUENCE [LARGE SCALE GENOMIC DNA]</scope>
    <source>
        <strain evidence="1 2">Vaf18</strain>
    </source>
</reference>
<dbReference type="Proteomes" id="UP000094969">
    <property type="component" value="Chromosome"/>
</dbReference>
<dbReference type="OrthoDB" id="8020360at2"/>
<gene>
    <name evidence="1" type="ORF">BHK69_11425</name>
</gene>
<dbReference type="InterPro" id="IPR056113">
    <property type="entry name" value="DUF7696"/>
</dbReference>